<proteinExistence type="predicted"/>
<dbReference type="EMBL" id="CAJVPV010048075">
    <property type="protein sequence ID" value="CAG8773763.1"/>
    <property type="molecule type" value="Genomic_DNA"/>
</dbReference>
<dbReference type="PANTHER" id="PTHR12205:SF0">
    <property type="entry name" value="CENTROMERE_KINETOCHORE PROTEIN ZW10 HOMOLOG"/>
    <property type="match status" value="1"/>
</dbReference>
<dbReference type="OrthoDB" id="534815at2759"/>
<gene>
    <name evidence="1" type="ORF">AMORRO_LOCUS16764</name>
</gene>
<dbReference type="AlphaFoldDB" id="A0A9N9P0P2"/>
<name>A0A9N9P0P2_9GLOM</name>
<dbReference type="GO" id="GO:0005737">
    <property type="term" value="C:cytoplasm"/>
    <property type="evidence" value="ECO:0007669"/>
    <property type="project" value="GOC"/>
</dbReference>
<comment type="caution">
    <text evidence="1">The sequence shown here is derived from an EMBL/GenBank/DDBJ whole genome shotgun (WGS) entry which is preliminary data.</text>
</comment>
<feature type="non-terminal residue" evidence="1">
    <location>
        <position position="1"/>
    </location>
</feature>
<dbReference type="PANTHER" id="PTHR12205">
    <property type="entry name" value="CENTROMERE/KINETOCHORE PROTEIN ZW10"/>
    <property type="match status" value="1"/>
</dbReference>
<organism evidence="1 2">
    <name type="scientific">Acaulospora morrowiae</name>
    <dbReference type="NCBI Taxonomy" id="94023"/>
    <lineage>
        <taxon>Eukaryota</taxon>
        <taxon>Fungi</taxon>
        <taxon>Fungi incertae sedis</taxon>
        <taxon>Mucoromycota</taxon>
        <taxon>Glomeromycotina</taxon>
        <taxon>Glomeromycetes</taxon>
        <taxon>Diversisporales</taxon>
        <taxon>Acaulosporaceae</taxon>
        <taxon>Acaulospora</taxon>
    </lineage>
</organism>
<dbReference type="Proteomes" id="UP000789342">
    <property type="component" value="Unassembled WGS sequence"/>
</dbReference>
<evidence type="ECO:0000313" key="1">
    <source>
        <dbReference type="EMBL" id="CAG8773763.1"/>
    </source>
</evidence>
<protein>
    <submittedName>
        <fullName evidence="1">15709_t:CDS:1</fullName>
    </submittedName>
</protein>
<dbReference type="GO" id="GO:0007094">
    <property type="term" value="P:mitotic spindle assembly checkpoint signaling"/>
    <property type="evidence" value="ECO:0007669"/>
    <property type="project" value="TreeGrafter"/>
</dbReference>
<keyword evidence="2" id="KW-1185">Reference proteome</keyword>
<evidence type="ECO:0000313" key="2">
    <source>
        <dbReference type="Proteomes" id="UP000789342"/>
    </source>
</evidence>
<feature type="non-terminal residue" evidence="1">
    <location>
        <position position="173"/>
    </location>
</feature>
<dbReference type="GO" id="GO:1990423">
    <property type="term" value="C:RZZ complex"/>
    <property type="evidence" value="ECO:0007669"/>
    <property type="project" value="TreeGrafter"/>
</dbReference>
<accession>A0A9N9P0P2</accession>
<dbReference type="GO" id="GO:0006888">
    <property type="term" value="P:endoplasmic reticulum to Golgi vesicle-mediated transport"/>
    <property type="evidence" value="ECO:0007669"/>
    <property type="project" value="TreeGrafter"/>
</dbReference>
<reference evidence="1" key="1">
    <citation type="submission" date="2021-06" db="EMBL/GenBank/DDBJ databases">
        <authorList>
            <person name="Kallberg Y."/>
            <person name="Tangrot J."/>
            <person name="Rosling A."/>
        </authorList>
    </citation>
    <scope>NUCLEOTIDE SEQUENCE</scope>
    <source>
        <strain evidence="1">CL551</strain>
    </source>
</reference>
<sequence>EFITLYNESISLRNKIDTLFTEVDGVSREVNDPEVGMKPKILKALKENRLVKQEVQNTKFVVEMLEYLSELRTSEKRFQEYMSQGRIEEAAGTITGMDRLLESPPIQTSQQIHILERLKMQLTSMKESLDQSLDDLLNEAISFKKTGADDADGFNLSVLSAVEKDNSTTLLTS</sequence>